<dbReference type="SUPFAM" id="SSF82549">
    <property type="entry name" value="DAK1/DegV-like"/>
    <property type="match status" value="1"/>
</dbReference>
<organism evidence="3 4">
    <name type="scientific">Clostridium tetanomorphum</name>
    <dbReference type="NCBI Taxonomy" id="1553"/>
    <lineage>
        <taxon>Bacteria</taxon>
        <taxon>Bacillati</taxon>
        <taxon>Bacillota</taxon>
        <taxon>Clostridia</taxon>
        <taxon>Eubacteriales</taxon>
        <taxon>Clostridiaceae</taxon>
        <taxon>Clostridium</taxon>
    </lineage>
</organism>
<protein>
    <submittedName>
        <fullName evidence="3">DegV family protein</fullName>
    </submittedName>
</protein>
<evidence type="ECO:0000313" key="4">
    <source>
        <dbReference type="Proteomes" id="UP000563151"/>
    </source>
</evidence>
<comment type="caution">
    <text evidence="3">The sequence shown here is derived from an EMBL/GenBank/DDBJ whole genome shotgun (WGS) entry which is preliminary data.</text>
</comment>
<accession>A0A923E873</accession>
<dbReference type="RefSeq" id="WP_173680197.1">
    <property type="nucleotide sequence ID" value="NZ_JAAZWO010000003.1"/>
</dbReference>
<keyword evidence="4" id="KW-1185">Reference proteome</keyword>
<dbReference type="PROSITE" id="PS51482">
    <property type="entry name" value="DEGV"/>
    <property type="match status" value="1"/>
</dbReference>
<dbReference type="PANTHER" id="PTHR33434:SF3">
    <property type="entry name" value="DEGV DOMAIN-CONTAINING PROTEIN YITS"/>
    <property type="match status" value="1"/>
</dbReference>
<evidence type="ECO:0000256" key="2">
    <source>
        <dbReference type="ARBA" id="ARBA00023121"/>
    </source>
</evidence>
<gene>
    <name evidence="3" type="ORF">HGG79_03955</name>
</gene>
<name>A0A923E873_CLOTT</name>
<dbReference type="Gene3D" id="3.40.50.10170">
    <property type="match status" value="1"/>
</dbReference>
<dbReference type="NCBIfam" id="TIGR00762">
    <property type="entry name" value="DegV"/>
    <property type="match status" value="1"/>
</dbReference>
<dbReference type="InterPro" id="IPR003797">
    <property type="entry name" value="DegV"/>
</dbReference>
<evidence type="ECO:0000256" key="1">
    <source>
        <dbReference type="ARBA" id="ARBA00003238"/>
    </source>
</evidence>
<proteinExistence type="predicted"/>
<dbReference type="GO" id="GO:0008289">
    <property type="term" value="F:lipid binding"/>
    <property type="evidence" value="ECO:0007669"/>
    <property type="project" value="UniProtKB-KW"/>
</dbReference>
<dbReference type="Proteomes" id="UP000563151">
    <property type="component" value="Unassembled WGS sequence"/>
</dbReference>
<dbReference type="AlphaFoldDB" id="A0A923E873"/>
<sequence>MGKIALITDTTADLSEDIIKRYNVNVLPFRIIYKDREYKDKLEISPKEVYRNFEKEVPTSSLPSIQDMEDLFYKLEEQKFTHAIAITLSSGLSGIYNAVKLVSDNHPNINTFVCDSQSISAGEGMIVEECGEMIKNGKSFDEIVNEIPNIKKRINLFFVVGTLEYLKKGGRIGRVSGTIGELLNIKPIISVDAKDGKYYTFDKVRGRKQSINRLIEIIKGILKEKKCKICVVHGDALEESNKLFETIKTMDNVSEAYLGGEISPVSGVHSGPGLIGVVLKEELT</sequence>
<dbReference type="EMBL" id="JAAZWO010000003">
    <property type="protein sequence ID" value="MBC2396936.1"/>
    <property type="molecule type" value="Genomic_DNA"/>
</dbReference>
<dbReference type="PANTHER" id="PTHR33434">
    <property type="entry name" value="DEGV DOMAIN-CONTAINING PROTEIN DR_1986-RELATED"/>
    <property type="match status" value="1"/>
</dbReference>
<dbReference type="Gene3D" id="3.30.1180.10">
    <property type="match status" value="1"/>
</dbReference>
<dbReference type="InterPro" id="IPR043168">
    <property type="entry name" value="DegV_C"/>
</dbReference>
<dbReference type="InterPro" id="IPR050270">
    <property type="entry name" value="DegV_domain_contain"/>
</dbReference>
<dbReference type="Pfam" id="PF02645">
    <property type="entry name" value="DegV"/>
    <property type="match status" value="1"/>
</dbReference>
<keyword evidence="2" id="KW-0446">Lipid-binding</keyword>
<evidence type="ECO:0000313" key="3">
    <source>
        <dbReference type="EMBL" id="MBC2396936.1"/>
    </source>
</evidence>
<reference evidence="3 4" key="1">
    <citation type="submission" date="2020-04" db="EMBL/GenBank/DDBJ databases">
        <title>Genomic insights into acetone-butanol-ethanol (ABE) fermentation by sequencing solventogenic clostridia strains.</title>
        <authorList>
            <person name="Brown S."/>
        </authorList>
    </citation>
    <scope>NUCLEOTIDE SEQUENCE [LARGE SCALE GENOMIC DNA]</scope>
    <source>
        <strain evidence="3 4">DJ011</strain>
    </source>
</reference>
<comment type="function">
    <text evidence="1">May bind long-chain fatty acids, such as palmitate, and may play a role in lipid transport or fatty acid metabolism.</text>
</comment>